<dbReference type="GO" id="GO:0006744">
    <property type="term" value="P:ubiquinone biosynthetic process"/>
    <property type="evidence" value="ECO:0007669"/>
    <property type="project" value="UniProtKB-UniRule"/>
</dbReference>
<evidence type="ECO:0000256" key="4">
    <source>
        <dbReference type="HAMAP-Rule" id="MF_01632"/>
    </source>
</evidence>
<name>A0A222FH02_9GAMM</name>
<keyword evidence="1 4" id="KW-0963">Cytoplasm</keyword>
<comment type="subcellular location">
    <subcellularLocation>
        <location evidence="4">Cytoplasm</location>
    </subcellularLocation>
</comment>
<dbReference type="PANTHER" id="PTHR38683:SF1">
    <property type="entry name" value="CHORISMATE PYRUVATE-LYASE"/>
    <property type="match status" value="1"/>
</dbReference>
<dbReference type="GO" id="GO:0008813">
    <property type="term" value="F:chorismate lyase activity"/>
    <property type="evidence" value="ECO:0007669"/>
    <property type="project" value="UniProtKB-UniRule"/>
</dbReference>
<comment type="caution">
    <text evidence="4">Lacks conserved residue(s) required for the propagation of feature annotation.</text>
</comment>
<accession>A0A222FH02</accession>
<dbReference type="KEGG" id="bsan:CHH28_04745"/>
<dbReference type="OrthoDB" id="9789493at2"/>
<dbReference type="RefSeq" id="WP_094059229.1">
    <property type="nucleotide sequence ID" value="NZ_CP022530.1"/>
</dbReference>
<proteinExistence type="inferred from homology"/>
<dbReference type="EMBL" id="CP022530">
    <property type="protein sequence ID" value="ASP38030.1"/>
    <property type="molecule type" value="Genomic_DNA"/>
</dbReference>
<dbReference type="SUPFAM" id="SSF64288">
    <property type="entry name" value="Chorismate lyase-like"/>
    <property type="match status" value="1"/>
</dbReference>
<dbReference type="PANTHER" id="PTHR38683">
    <property type="entry name" value="CHORISMATE PYRUVATE-LYASE"/>
    <property type="match status" value="1"/>
</dbReference>
<dbReference type="Proteomes" id="UP000202440">
    <property type="component" value="Chromosome"/>
</dbReference>
<sequence length="199" mass="22437">MKTTSAPLAPSPEKGGQHFHPLAPLWSGQRRRLLPQLSPLWRDWLLHPGSLSQRLDELRPGAFWVHVVNEQCGHANAFERQVMALPNGATVWQREVVLWVAEVPLVRARTVVPLSALQGPLRRLRALGNRSLGSFLFRQPGMQRSPLQVCRSQLSGWQHCRYSIFTLQHCPILVSEAFCDDLPQRLAQLSGCDVHHAEA</sequence>
<dbReference type="EC" id="4.1.3.40" evidence="4"/>
<keyword evidence="4 5" id="KW-0670">Pyruvate</keyword>
<evidence type="ECO:0000256" key="2">
    <source>
        <dbReference type="ARBA" id="ARBA00022688"/>
    </source>
</evidence>
<evidence type="ECO:0000256" key="3">
    <source>
        <dbReference type="ARBA" id="ARBA00023239"/>
    </source>
</evidence>
<keyword evidence="3 4" id="KW-0456">Lyase</keyword>
<comment type="function">
    <text evidence="4">Removes the pyruvyl group from chorismate, with concomitant aromatization of the ring, to provide 4-hydroxybenzoate (4HB) for the ubiquinone pathway.</text>
</comment>
<dbReference type="GO" id="GO:0042866">
    <property type="term" value="P:pyruvate biosynthetic process"/>
    <property type="evidence" value="ECO:0007669"/>
    <property type="project" value="UniProtKB-UniRule"/>
</dbReference>
<dbReference type="GO" id="GO:0005829">
    <property type="term" value="C:cytosol"/>
    <property type="evidence" value="ECO:0007669"/>
    <property type="project" value="TreeGrafter"/>
</dbReference>
<evidence type="ECO:0000313" key="6">
    <source>
        <dbReference type="Proteomes" id="UP000202440"/>
    </source>
</evidence>
<keyword evidence="2 4" id="KW-0831">Ubiquinone biosynthesis</keyword>
<dbReference type="Gene3D" id="3.40.1410.10">
    <property type="entry name" value="Chorismate lyase-like"/>
    <property type="match status" value="1"/>
</dbReference>
<keyword evidence="6" id="KW-1185">Reference proteome</keyword>
<organism evidence="5 6">
    <name type="scientific">Bacterioplanes sanyensis</name>
    <dbReference type="NCBI Taxonomy" id="1249553"/>
    <lineage>
        <taxon>Bacteria</taxon>
        <taxon>Pseudomonadati</taxon>
        <taxon>Pseudomonadota</taxon>
        <taxon>Gammaproteobacteria</taxon>
        <taxon>Oceanospirillales</taxon>
        <taxon>Oceanospirillaceae</taxon>
        <taxon>Bacterioplanes</taxon>
    </lineage>
</organism>
<dbReference type="HAMAP" id="MF_01632">
    <property type="entry name" value="UbiC"/>
    <property type="match status" value="1"/>
</dbReference>
<dbReference type="AlphaFoldDB" id="A0A222FH02"/>
<feature type="binding site" evidence="4">
    <location>
        <position position="94"/>
    </location>
    <ligand>
        <name>substrate</name>
    </ligand>
</feature>
<reference evidence="5 6" key="1">
    <citation type="submission" date="2017-07" db="EMBL/GenBank/DDBJ databases">
        <title>Annotated genome sequence of Bacterioplanes sanyensis isolated from Red Sea.</title>
        <authorList>
            <person name="Rehman Z.U."/>
        </authorList>
    </citation>
    <scope>NUCLEOTIDE SEQUENCE [LARGE SCALE GENOMIC DNA]</scope>
    <source>
        <strain evidence="5 6">NV9</strain>
    </source>
</reference>
<protein>
    <recommendedName>
        <fullName evidence="4">Probable chorismate pyruvate-lyase</fullName>
        <shortName evidence="4">CL</shortName>
        <shortName evidence="4">CPL</shortName>
        <ecNumber evidence="4">4.1.3.40</ecNumber>
    </recommendedName>
</protein>
<gene>
    <name evidence="4" type="primary">ubiC</name>
    <name evidence="5" type="ORF">CHH28_04745</name>
</gene>
<dbReference type="InterPro" id="IPR007440">
    <property type="entry name" value="Chorismate--pyruvate_lyase"/>
</dbReference>
<evidence type="ECO:0000313" key="5">
    <source>
        <dbReference type="EMBL" id="ASP38030.1"/>
    </source>
</evidence>
<dbReference type="UniPathway" id="UPA00232"/>
<dbReference type="InterPro" id="IPR028978">
    <property type="entry name" value="Chorismate_lyase_/UTRA_dom_sf"/>
</dbReference>
<comment type="pathway">
    <text evidence="4">Cofactor biosynthesis; ubiquinone biosynthesis.</text>
</comment>
<comment type="similarity">
    <text evidence="4">Belongs to the UbiC family.</text>
</comment>
<dbReference type="Pfam" id="PF04345">
    <property type="entry name" value="Chor_lyase"/>
    <property type="match status" value="1"/>
</dbReference>
<feature type="binding site" evidence="4">
    <location>
        <position position="132"/>
    </location>
    <ligand>
        <name>substrate</name>
    </ligand>
</feature>
<feature type="binding site" evidence="4">
    <location>
        <position position="176"/>
    </location>
    <ligand>
        <name>substrate</name>
    </ligand>
</feature>
<comment type="catalytic activity">
    <reaction evidence="4">
        <text>chorismate = 4-hydroxybenzoate + pyruvate</text>
        <dbReference type="Rhea" id="RHEA:16505"/>
        <dbReference type="ChEBI" id="CHEBI:15361"/>
        <dbReference type="ChEBI" id="CHEBI:17879"/>
        <dbReference type="ChEBI" id="CHEBI:29748"/>
        <dbReference type="EC" id="4.1.3.40"/>
    </reaction>
</comment>
<evidence type="ECO:0000256" key="1">
    <source>
        <dbReference type="ARBA" id="ARBA00022490"/>
    </source>
</evidence>